<sequence length="102" mass="11282">MEEQNNNGQLQIELREEVAQGTYANLAIITHSSSEFILDFVRVMPGIPKAGVQSRIIVAPEHAKRLLRALEDNIAKYERVFGPIRTSDEPPISPLTGVKGEA</sequence>
<dbReference type="RefSeq" id="WP_004296354.1">
    <property type="nucleotide sequence ID" value="NZ_BAABYJ010000001.1"/>
</dbReference>
<reference evidence="4" key="4">
    <citation type="submission" date="2022-10" db="EMBL/GenBank/DDBJ databases">
        <title>Human gut microbiome strain richness.</title>
        <authorList>
            <person name="Chen-Liaw A."/>
        </authorList>
    </citation>
    <scope>NUCLEOTIDE SEQUENCE</scope>
    <source>
        <strain evidence="5">BSD2780120875st1_E1_BSD2780120875_150330</strain>
        <strain evidence="4">F7_m1001271B151109d0_201107</strain>
        <strain evidence="6">RTP21484st1_H8_RTP21484_190118</strain>
    </source>
</reference>
<dbReference type="Proteomes" id="UP000266492">
    <property type="component" value="Unassembled WGS sequence"/>
</dbReference>
<protein>
    <submittedName>
        <fullName evidence="1">DUF3467 domain-containing protein</fullName>
    </submittedName>
</protein>
<evidence type="ECO:0000313" key="17">
    <source>
        <dbReference type="Proteomes" id="UP000424805"/>
    </source>
</evidence>
<evidence type="ECO:0000313" key="5">
    <source>
        <dbReference type="EMBL" id="MDC2744467.1"/>
    </source>
</evidence>
<evidence type="ECO:0000313" key="1">
    <source>
        <dbReference type="EMBL" id="KAA4093536.1"/>
    </source>
</evidence>
<evidence type="ECO:0000313" key="12">
    <source>
        <dbReference type="Proteomes" id="UP000181870"/>
    </source>
</evidence>
<evidence type="ECO:0000313" key="8">
    <source>
        <dbReference type="EMBL" id="RGX07316.1"/>
    </source>
</evidence>
<evidence type="ECO:0000313" key="11">
    <source>
        <dbReference type="EMBL" id="SDH93687.1"/>
    </source>
</evidence>
<gene>
    <name evidence="9" type="ORF">DW206_21255</name>
    <name evidence="8" type="ORF">DWV35_19495</name>
    <name evidence="7" type="ORF">DWX70_22215</name>
    <name evidence="2" type="ORF">F3B90_19700</name>
    <name evidence="3" type="ORF">F3B98_17960</name>
    <name evidence="1" type="ORF">F3D66_19575</name>
    <name evidence="4" type="ORF">PO240_23165</name>
    <name evidence="5" type="ORF">PO382_19825</name>
    <name evidence="6" type="ORF">PQ628_21025</name>
    <name evidence="10" type="ORF">SAMN05192581_104059</name>
    <name evidence="11" type="ORF">SAMN05192582_101860</name>
</gene>
<dbReference type="GeneID" id="69481965"/>
<dbReference type="KEGG" id="boa:Bovatus_02791"/>
<evidence type="ECO:0000313" key="16">
    <source>
        <dbReference type="Proteomes" id="UP000286031"/>
    </source>
</evidence>
<evidence type="ECO:0000313" key="18">
    <source>
        <dbReference type="Proteomes" id="UP000435985"/>
    </source>
</evidence>
<evidence type="ECO:0000313" key="14">
    <source>
        <dbReference type="Proteomes" id="UP000266492"/>
    </source>
</evidence>
<dbReference type="Proteomes" id="UP000183670">
    <property type="component" value="Unassembled WGS sequence"/>
</dbReference>
<dbReference type="EMBL" id="FMYE01000040">
    <property type="protein sequence ID" value="SDB78445.1"/>
    <property type="molecule type" value="Genomic_DNA"/>
</dbReference>
<dbReference type="EMBL" id="JAQQPO010000029">
    <property type="protein sequence ID" value="MDC7960681.1"/>
    <property type="molecule type" value="Genomic_DNA"/>
</dbReference>
<reference evidence="14 15" key="2">
    <citation type="submission" date="2018-08" db="EMBL/GenBank/DDBJ databases">
        <title>A genome reference for cultivated species of the human gut microbiota.</title>
        <authorList>
            <person name="Zou Y."/>
            <person name="Xue W."/>
            <person name="Luo G."/>
        </authorList>
    </citation>
    <scope>NUCLEOTIDE SEQUENCE [LARGE SCALE GENOMIC DNA]</scope>
    <source>
        <strain evidence="8 16">AF04-46</strain>
        <strain evidence="7 14">AF20-9LB</strain>
        <strain evidence="9 15">AM17-48</strain>
    </source>
</reference>
<dbReference type="Proteomes" id="UP000473905">
    <property type="component" value="Unassembled WGS sequence"/>
</dbReference>
<dbReference type="EMBL" id="QRJR01000029">
    <property type="protein sequence ID" value="RHH41240.1"/>
    <property type="molecule type" value="Genomic_DNA"/>
</dbReference>
<dbReference type="Proteomes" id="UP000286031">
    <property type="component" value="Unassembled WGS sequence"/>
</dbReference>
<dbReference type="EMBL" id="JAQNZF010000032">
    <property type="protein sequence ID" value="MDC2744467.1"/>
    <property type="molecule type" value="Genomic_DNA"/>
</dbReference>
<dbReference type="EMBL" id="QRVZ01000025">
    <property type="protein sequence ID" value="RGS80311.1"/>
    <property type="molecule type" value="Genomic_DNA"/>
</dbReference>
<dbReference type="PATRIC" id="fig|28116.10.peg.2722"/>
<dbReference type="Proteomes" id="UP001219389">
    <property type="component" value="Unassembled WGS sequence"/>
</dbReference>
<dbReference type="EMBL" id="VWFP01000023">
    <property type="protein sequence ID" value="KAA4622896.1"/>
    <property type="molecule type" value="Genomic_DNA"/>
</dbReference>
<dbReference type="Proteomes" id="UP001214017">
    <property type="component" value="Unassembled WGS sequence"/>
</dbReference>
<dbReference type="Proteomes" id="UP000283329">
    <property type="component" value="Unassembled WGS sequence"/>
</dbReference>
<organism evidence="1 19">
    <name type="scientific">Bacteroides ovatus</name>
    <dbReference type="NCBI Taxonomy" id="28116"/>
    <lineage>
        <taxon>Bacteria</taxon>
        <taxon>Pseudomonadati</taxon>
        <taxon>Bacteroidota</taxon>
        <taxon>Bacteroidia</taxon>
        <taxon>Bacteroidales</taxon>
        <taxon>Bacteroidaceae</taxon>
        <taxon>Bacteroides</taxon>
    </lineage>
</organism>
<dbReference type="Proteomes" id="UP000435985">
    <property type="component" value="Unassembled WGS sequence"/>
</dbReference>
<reference evidence="12 13" key="1">
    <citation type="submission" date="2016-10" db="EMBL/GenBank/DDBJ databases">
        <authorList>
            <person name="de Groot N.N."/>
        </authorList>
    </citation>
    <scope>NUCLEOTIDE SEQUENCE [LARGE SCALE GENOMIC DNA]</scope>
    <source>
        <strain evidence="10 13">NLAE-zl-C500</strain>
        <strain evidence="11 12">NLAE-zl-C57</strain>
    </source>
</reference>
<dbReference type="EMBL" id="QSBI01000029">
    <property type="protein sequence ID" value="RGX07316.1"/>
    <property type="molecule type" value="Genomic_DNA"/>
</dbReference>
<evidence type="ECO:0000313" key="7">
    <source>
        <dbReference type="EMBL" id="RGS80311.1"/>
    </source>
</evidence>
<keyword evidence="19" id="KW-1185">Reference proteome</keyword>
<reference evidence="17 18" key="3">
    <citation type="journal article" date="2019" name="Nat. Med.">
        <title>A library of human gut bacterial isolates paired with longitudinal multiomics data enables mechanistic microbiome research.</title>
        <authorList>
            <person name="Poyet M."/>
            <person name="Groussin M."/>
            <person name="Gibbons S.M."/>
            <person name="Avila-Pacheco J."/>
            <person name="Jiang X."/>
            <person name="Kearney S.M."/>
            <person name="Perrotta A.R."/>
            <person name="Berdy B."/>
            <person name="Zhao S."/>
            <person name="Lieberman T.D."/>
            <person name="Swanson P.K."/>
            <person name="Smith M."/>
            <person name="Roesemann S."/>
            <person name="Alexander J.E."/>
            <person name="Rich S.A."/>
            <person name="Livny J."/>
            <person name="Vlamakis H."/>
            <person name="Clish C."/>
            <person name="Bullock K."/>
            <person name="Deik A."/>
            <person name="Scott J."/>
            <person name="Pierce K.A."/>
            <person name="Xavier R.J."/>
            <person name="Alm E.J."/>
        </authorList>
    </citation>
    <scope>NUCLEOTIDE SEQUENCE [LARGE SCALE GENOMIC DNA]</scope>
    <source>
        <strain evidence="1 19">BIOML-A134</strain>
        <strain evidence="3 18">BIOML-A14</strain>
        <strain evidence="2 17">BIOML-A15</strain>
    </source>
</reference>
<dbReference type="EMBL" id="VWKB01000028">
    <property type="protein sequence ID" value="KAA4093536.1"/>
    <property type="molecule type" value="Genomic_DNA"/>
</dbReference>
<evidence type="ECO:0000313" key="19">
    <source>
        <dbReference type="Proteomes" id="UP000473905"/>
    </source>
</evidence>
<dbReference type="Proteomes" id="UP001215078">
    <property type="component" value="Unassembled WGS sequence"/>
</dbReference>
<evidence type="ECO:0000313" key="13">
    <source>
        <dbReference type="Proteomes" id="UP000183670"/>
    </source>
</evidence>
<dbReference type="EMBL" id="JAQNWR010000022">
    <property type="protein sequence ID" value="MDC2410776.1"/>
    <property type="molecule type" value="Genomic_DNA"/>
</dbReference>
<dbReference type="Proteomes" id="UP000181870">
    <property type="component" value="Unassembled WGS sequence"/>
</dbReference>
<name>A0A139L596_BACOV</name>
<evidence type="ECO:0000313" key="9">
    <source>
        <dbReference type="EMBL" id="RHH41240.1"/>
    </source>
</evidence>
<dbReference type="Pfam" id="PF11950">
    <property type="entry name" value="DUF3467"/>
    <property type="match status" value="1"/>
</dbReference>
<dbReference type="InterPro" id="IPR021857">
    <property type="entry name" value="DUF3467"/>
</dbReference>
<evidence type="ECO:0000313" key="6">
    <source>
        <dbReference type="EMBL" id="MDC7960681.1"/>
    </source>
</evidence>
<evidence type="ECO:0000313" key="3">
    <source>
        <dbReference type="EMBL" id="KAA4662677.1"/>
    </source>
</evidence>
<evidence type="ECO:0000313" key="2">
    <source>
        <dbReference type="EMBL" id="KAA4622896.1"/>
    </source>
</evidence>
<accession>A0A139L596</accession>
<evidence type="ECO:0000313" key="10">
    <source>
        <dbReference type="EMBL" id="SDB78445.1"/>
    </source>
</evidence>
<evidence type="ECO:0000313" key="15">
    <source>
        <dbReference type="Proteomes" id="UP000283329"/>
    </source>
</evidence>
<dbReference type="AlphaFoldDB" id="A0A139L596"/>
<proteinExistence type="predicted"/>
<dbReference type="EMBL" id="VWFO01000025">
    <property type="protein sequence ID" value="KAA4662677.1"/>
    <property type="molecule type" value="Genomic_DNA"/>
</dbReference>
<dbReference type="Proteomes" id="UP000424805">
    <property type="component" value="Unassembled WGS sequence"/>
</dbReference>
<dbReference type="EMBL" id="FNDO01000018">
    <property type="protein sequence ID" value="SDH93687.1"/>
    <property type="molecule type" value="Genomic_DNA"/>
</dbReference>
<dbReference type="STRING" id="28116.Bovatus_02791"/>
<evidence type="ECO:0000313" key="4">
    <source>
        <dbReference type="EMBL" id="MDC2410776.1"/>
    </source>
</evidence>